<protein>
    <submittedName>
        <fullName evidence="2">Uncharacterized protein</fullName>
    </submittedName>
</protein>
<organism evidence="2 3">
    <name type="scientific">Allacma fusca</name>
    <dbReference type="NCBI Taxonomy" id="39272"/>
    <lineage>
        <taxon>Eukaryota</taxon>
        <taxon>Metazoa</taxon>
        <taxon>Ecdysozoa</taxon>
        <taxon>Arthropoda</taxon>
        <taxon>Hexapoda</taxon>
        <taxon>Collembola</taxon>
        <taxon>Symphypleona</taxon>
        <taxon>Sminthuridae</taxon>
        <taxon>Allacma</taxon>
    </lineage>
</organism>
<dbReference type="EMBL" id="CAJVCH010019071">
    <property type="protein sequence ID" value="CAG7687069.1"/>
    <property type="molecule type" value="Genomic_DNA"/>
</dbReference>
<keyword evidence="1" id="KW-0472">Membrane</keyword>
<accession>A0A8J2JGF6</accession>
<dbReference type="AlphaFoldDB" id="A0A8J2JGF6"/>
<evidence type="ECO:0000256" key="1">
    <source>
        <dbReference type="SAM" id="Phobius"/>
    </source>
</evidence>
<sequence>MIDDITCRGDILNLIYKEKNEPLLHEKINWHLTPEVNWDELNKTFPILTEMDHNHWNAAHESSTWNTVRDLGLRAGLTALVLLIWAIWMKFFKRNKQSIVPVKKSRRGTVDSAESVKQTLAERLSYLLGAE</sequence>
<evidence type="ECO:0000313" key="3">
    <source>
        <dbReference type="Proteomes" id="UP000708208"/>
    </source>
</evidence>
<proteinExistence type="predicted"/>
<keyword evidence="3" id="KW-1185">Reference proteome</keyword>
<keyword evidence="1" id="KW-0812">Transmembrane</keyword>
<name>A0A8J2JGF6_9HEXA</name>
<feature type="transmembrane region" description="Helical" evidence="1">
    <location>
        <begin position="71"/>
        <end position="88"/>
    </location>
</feature>
<keyword evidence="1" id="KW-1133">Transmembrane helix</keyword>
<evidence type="ECO:0000313" key="2">
    <source>
        <dbReference type="EMBL" id="CAG7687069.1"/>
    </source>
</evidence>
<gene>
    <name evidence="2" type="ORF">AFUS01_LOCUS3196</name>
</gene>
<dbReference type="Proteomes" id="UP000708208">
    <property type="component" value="Unassembled WGS sequence"/>
</dbReference>
<comment type="caution">
    <text evidence="2">The sequence shown here is derived from an EMBL/GenBank/DDBJ whole genome shotgun (WGS) entry which is preliminary data.</text>
</comment>
<reference evidence="2" key="1">
    <citation type="submission" date="2021-06" db="EMBL/GenBank/DDBJ databases">
        <authorList>
            <person name="Hodson N. C."/>
            <person name="Mongue J. A."/>
            <person name="Jaron S. K."/>
        </authorList>
    </citation>
    <scope>NUCLEOTIDE SEQUENCE</scope>
</reference>